<dbReference type="GO" id="GO:0016757">
    <property type="term" value="F:glycosyltransferase activity"/>
    <property type="evidence" value="ECO:0007669"/>
    <property type="project" value="UniProtKB-KW"/>
</dbReference>
<comment type="caution">
    <text evidence="5">The sequence shown here is derived from an EMBL/GenBank/DDBJ whole genome shotgun (WGS) entry which is preliminary data.</text>
</comment>
<dbReference type="InterPro" id="IPR001173">
    <property type="entry name" value="Glyco_trans_2-like"/>
</dbReference>
<accession>A0A369UWS7</accession>
<dbReference type="AlphaFoldDB" id="A0A369UWS7"/>
<proteinExistence type="inferred from homology"/>
<keyword evidence="2" id="KW-0328">Glycosyltransferase</keyword>
<dbReference type="SUPFAM" id="SSF53448">
    <property type="entry name" value="Nucleotide-diphospho-sugar transferases"/>
    <property type="match status" value="1"/>
</dbReference>
<protein>
    <submittedName>
        <fullName evidence="5">Glycosyltransferase</fullName>
    </submittedName>
</protein>
<dbReference type="InterPro" id="IPR029044">
    <property type="entry name" value="Nucleotide-diphossugar_trans"/>
</dbReference>
<dbReference type="Gene3D" id="3.90.550.10">
    <property type="entry name" value="Spore Coat Polysaccharide Biosynthesis Protein SpsA, Chain A"/>
    <property type="match status" value="1"/>
</dbReference>
<evidence type="ECO:0000256" key="2">
    <source>
        <dbReference type="ARBA" id="ARBA00022676"/>
    </source>
</evidence>
<dbReference type="OrthoDB" id="9771846at2"/>
<dbReference type="PANTHER" id="PTHR43179:SF12">
    <property type="entry name" value="GALACTOFURANOSYLTRANSFERASE GLFT2"/>
    <property type="match status" value="1"/>
</dbReference>
<organism evidence="5 6">
    <name type="scientific">Dyella tabacisoli</name>
    <dbReference type="NCBI Taxonomy" id="2282381"/>
    <lineage>
        <taxon>Bacteria</taxon>
        <taxon>Pseudomonadati</taxon>
        <taxon>Pseudomonadota</taxon>
        <taxon>Gammaproteobacteria</taxon>
        <taxon>Lysobacterales</taxon>
        <taxon>Rhodanobacteraceae</taxon>
        <taxon>Dyella</taxon>
    </lineage>
</organism>
<keyword evidence="6" id="KW-1185">Reference proteome</keyword>
<feature type="domain" description="Glycosyltransferase 2-like" evidence="4">
    <location>
        <begin position="31"/>
        <end position="167"/>
    </location>
</feature>
<evidence type="ECO:0000256" key="3">
    <source>
        <dbReference type="ARBA" id="ARBA00022679"/>
    </source>
</evidence>
<dbReference type="Proteomes" id="UP000253782">
    <property type="component" value="Unassembled WGS sequence"/>
</dbReference>
<evidence type="ECO:0000259" key="4">
    <source>
        <dbReference type="Pfam" id="PF00535"/>
    </source>
</evidence>
<dbReference type="RefSeq" id="WP_114844294.1">
    <property type="nucleotide sequence ID" value="NZ_JBHSPE010000001.1"/>
</dbReference>
<dbReference type="PANTHER" id="PTHR43179">
    <property type="entry name" value="RHAMNOSYLTRANSFERASE WBBL"/>
    <property type="match status" value="1"/>
</dbReference>
<dbReference type="Pfam" id="PF00535">
    <property type="entry name" value="Glycos_transf_2"/>
    <property type="match status" value="1"/>
</dbReference>
<evidence type="ECO:0000256" key="1">
    <source>
        <dbReference type="ARBA" id="ARBA00006739"/>
    </source>
</evidence>
<gene>
    <name evidence="5" type="ORF">DVJ77_04480</name>
</gene>
<comment type="similarity">
    <text evidence="1">Belongs to the glycosyltransferase 2 family.</text>
</comment>
<evidence type="ECO:0000313" key="6">
    <source>
        <dbReference type="Proteomes" id="UP000253782"/>
    </source>
</evidence>
<evidence type="ECO:0000313" key="5">
    <source>
        <dbReference type="EMBL" id="RDD82779.1"/>
    </source>
</evidence>
<dbReference type="EMBL" id="QQAH01000003">
    <property type="protein sequence ID" value="RDD82779.1"/>
    <property type="molecule type" value="Genomic_DNA"/>
</dbReference>
<sequence length="322" mass="35894">MKTFGVIFVLYHPTAEFLRNLGKARAMCPHVIAVDNSPVPDLHLHEALRQDGTRVIFNHNQGGLAGAYNKGAEALLTQGCEIIFLLDQDSDIDESFFSKMMQACAELGTDAFIVGPKIYEINLQRCMPVVPPGRRMPKPFRIDKETEGLFPTLFVISSGSAISAAACRTLGAFREDYFIEAVDVEYGLRASSQGIPVYMNAAVTMRQTTGHIERHGKLFTTNHAAWRRYYGARNIVHAFRLYRSHWSLHWWSGVLAFHQGLCVLLFEPQKLRKIVAIACGYLDGRLGKLGTFESRHPTIASFCKKSTREKIAVGANSSVTAK</sequence>
<reference evidence="5 6" key="1">
    <citation type="submission" date="2018-07" db="EMBL/GenBank/DDBJ databases">
        <title>Dyella tabacisoli L4-6T, whole genome shotgun sequence.</title>
        <authorList>
            <person name="Zhou X.-K."/>
            <person name="Li W.-J."/>
            <person name="Duan Y.-Q."/>
        </authorList>
    </citation>
    <scope>NUCLEOTIDE SEQUENCE [LARGE SCALE GENOMIC DNA]</scope>
    <source>
        <strain evidence="5 6">L4-6</strain>
    </source>
</reference>
<keyword evidence="3 5" id="KW-0808">Transferase</keyword>
<name>A0A369UWS7_9GAMM</name>